<sequence>LHNGALEISFRGLELSEGLLLIGHFIFVIFFTIDLFSNNNLKNKNRIKHGFKSSAKVSMLTTLYLWNKWPLKLPQCLS</sequence>
<accession>A0A0V1HJD4</accession>
<organism evidence="2 3">
    <name type="scientific">Trichinella pseudospiralis</name>
    <name type="common">Parasitic roundworm</name>
    <dbReference type="NCBI Taxonomy" id="6337"/>
    <lineage>
        <taxon>Eukaryota</taxon>
        <taxon>Metazoa</taxon>
        <taxon>Ecdysozoa</taxon>
        <taxon>Nematoda</taxon>
        <taxon>Enoplea</taxon>
        <taxon>Dorylaimia</taxon>
        <taxon>Trichinellida</taxon>
        <taxon>Trichinellidae</taxon>
        <taxon>Trichinella</taxon>
    </lineage>
</organism>
<protein>
    <submittedName>
        <fullName evidence="2">Uncharacterized protein</fullName>
    </submittedName>
</protein>
<comment type="caution">
    <text evidence="2">The sequence shown here is derived from an EMBL/GenBank/DDBJ whole genome shotgun (WGS) entry which is preliminary data.</text>
</comment>
<keyword evidence="1" id="KW-1133">Transmembrane helix</keyword>
<evidence type="ECO:0000313" key="2">
    <source>
        <dbReference type="EMBL" id="KRZ10545.1"/>
    </source>
</evidence>
<evidence type="ECO:0000256" key="1">
    <source>
        <dbReference type="SAM" id="Phobius"/>
    </source>
</evidence>
<feature type="non-terminal residue" evidence="2">
    <location>
        <position position="1"/>
    </location>
</feature>
<dbReference type="AlphaFoldDB" id="A0A0V1HJD4"/>
<evidence type="ECO:0000313" key="3">
    <source>
        <dbReference type="Proteomes" id="UP000054805"/>
    </source>
</evidence>
<feature type="transmembrane region" description="Helical" evidence="1">
    <location>
        <begin position="18"/>
        <end position="36"/>
    </location>
</feature>
<name>A0A0V1HJD4_TRIPS</name>
<keyword evidence="1" id="KW-0472">Membrane</keyword>
<keyword evidence="1" id="KW-0812">Transmembrane</keyword>
<gene>
    <name evidence="2" type="ORF">T4B_987</name>
</gene>
<feature type="non-terminal residue" evidence="2">
    <location>
        <position position="78"/>
    </location>
</feature>
<dbReference type="EMBL" id="JYDS01000364">
    <property type="protein sequence ID" value="KRZ10545.1"/>
    <property type="molecule type" value="Genomic_DNA"/>
</dbReference>
<dbReference type="Proteomes" id="UP000054805">
    <property type="component" value="Unassembled WGS sequence"/>
</dbReference>
<proteinExistence type="predicted"/>
<reference evidence="2 3" key="1">
    <citation type="submission" date="2015-01" db="EMBL/GenBank/DDBJ databases">
        <title>Evolution of Trichinella species and genotypes.</title>
        <authorList>
            <person name="Korhonen P.K."/>
            <person name="Edoardo P."/>
            <person name="Giuseppe L.R."/>
            <person name="Gasser R.B."/>
        </authorList>
    </citation>
    <scope>NUCLEOTIDE SEQUENCE [LARGE SCALE GENOMIC DNA]</scope>
    <source>
        <strain evidence="2">ISS588</strain>
    </source>
</reference>
<keyword evidence="3" id="KW-1185">Reference proteome</keyword>